<evidence type="ECO:0000313" key="2">
    <source>
        <dbReference type="Proteomes" id="UP000642993"/>
    </source>
</evidence>
<dbReference type="RefSeq" id="WP_192039645.1">
    <property type="nucleotide sequence ID" value="NZ_JACYWE010000007.1"/>
</dbReference>
<sequence length="487" mass="54014">MVTNAGKNLYAVARDYLRGTGQVDRLVGDTLEGWAVHWSKARSTEVSLVIDGEKCLRVPANRYRSDLEQAGISGGNAQFMVKIPRRFHDGRPHSVEVINESTGRAIKPGKLGVTIGPELLERPLREKSIIGVAPEEQARRGTGSSTDQLLAYSWRISGHGGGAGLEQQIKEKRKLAVVAAWSNHPTFLACHRDIVSDLKRMGFAVILVNASDRQDESRTCAEVDDLDCLIGRPNEGYDFGSWATGILHCADVLHDLDELILVNDSAFGRIAPLEPRLSACTAPFVCLTDSYQVSHHGQSYFLRFGREPLESGAVLDFFERYPFTNKKRDVIRNGEIGLSTAMLDGGFGIHALFPYEQASAQWIEHAPKTVGLIKETYRELGLYGSKTMNRRLDVLAEQVESVLRNVPANPSHLFWRTLISESGFPFIKRELLLKNPIGVADLFPMMTTRYVEAIGAENQVVEYLDLVAGIPLIQSEQKCDQRIVAVN</sequence>
<gene>
    <name evidence="1" type="ORF">HT102_11845</name>
</gene>
<reference evidence="1" key="1">
    <citation type="submission" date="2020-09" db="EMBL/GenBank/DDBJ databases">
        <title>Hoyosella lacisalsi sp. nov., a halotolerant actinobacterium isolated from soil of Lake Gudzhirganskoe.</title>
        <authorList>
            <person name="Yang Q."/>
            <person name="Guo P.Y."/>
            <person name="Liu S.W."/>
            <person name="Li F.N."/>
            <person name="Sun C.H."/>
        </authorList>
    </citation>
    <scope>NUCLEOTIDE SEQUENCE</scope>
    <source>
        <strain evidence="1">G463</strain>
    </source>
</reference>
<organism evidence="1 2">
    <name type="scientific">Lolliginicoccus lacisalsi</name>
    <dbReference type="NCBI Taxonomy" id="2742202"/>
    <lineage>
        <taxon>Bacteria</taxon>
        <taxon>Bacillati</taxon>
        <taxon>Actinomycetota</taxon>
        <taxon>Actinomycetes</taxon>
        <taxon>Mycobacteriales</taxon>
        <taxon>Hoyosellaceae</taxon>
        <taxon>Lolliginicoccus</taxon>
    </lineage>
</organism>
<dbReference type="Pfam" id="PF05045">
    <property type="entry name" value="RgpF"/>
    <property type="match status" value="1"/>
</dbReference>
<dbReference type="InterPro" id="IPR007739">
    <property type="entry name" value="RgpF"/>
</dbReference>
<protein>
    <submittedName>
        <fullName evidence="1">Uncharacterized protein</fullName>
    </submittedName>
</protein>
<dbReference type="EMBL" id="JACYWE010000007">
    <property type="protein sequence ID" value="MBD8507178.1"/>
    <property type="molecule type" value="Genomic_DNA"/>
</dbReference>
<dbReference type="AlphaFoldDB" id="A0A927JDL5"/>
<dbReference type="Proteomes" id="UP000642993">
    <property type="component" value="Unassembled WGS sequence"/>
</dbReference>
<evidence type="ECO:0000313" key="1">
    <source>
        <dbReference type="EMBL" id="MBD8507178.1"/>
    </source>
</evidence>
<accession>A0A927JDL5</accession>
<keyword evidence="2" id="KW-1185">Reference proteome</keyword>
<name>A0A927JDL5_9ACTN</name>
<comment type="caution">
    <text evidence="1">The sequence shown here is derived from an EMBL/GenBank/DDBJ whole genome shotgun (WGS) entry which is preliminary data.</text>
</comment>
<proteinExistence type="predicted"/>